<protein>
    <submittedName>
        <fullName evidence="5">Glutaredoxin</fullName>
    </submittedName>
</protein>
<dbReference type="Proteomes" id="UP000252884">
    <property type="component" value="Unassembled WGS sequence"/>
</dbReference>
<dbReference type="OrthoDB" id="8794394at2"/>
<feature type="domain" description="Glutaredoxin" evidence="3">
    <location>
        <begin position="80"/>
        <end position="136"/>
    </location>
</feature>
<feature type="compositionally biased region" description="Low complexity" evidence="1">
    <location>
        <begin position="201"/>
        <end position="211"/>
    </location>
</feature>
<name>A0A368Y7A6_9BURK</name>
<organism evidence="5 6">
    <name type="scientific">Pseudorhodoferax soli</name>
    <dbReference type="NCBI Taxonomy" id="545864"/>
    <lineage>
        <taxon>Bacteria</taxon>
        <taxon>Pseudomonadati</taxon>
        <taxon>Pseudomonadota</taxon>
        <taxon>Betaproteobacteria</taxon>
        <taxon>Burkholderiales</taxon>
        <taxon>Comamonadaceae</taxon>
    </lineage>
</organism>
<dbReference type="CDD" id="cd02976">
    <property type="entry name" value="NrdH"/>
    <property type="match status" value="1"/>
</dbReference>
<sequence length="211" mass="21748">MAGAARGGKHAVAAALLLGAGLSSAQAVYRSVGPDGRVTFSDRPVSSDAHAATTASRSGIPPAPSVLPYDLRQTADRFPVTLYTGADCSPCDSARQLLTARGVPFSERTVQANEDIEALRRLSGDNSLPVVTIGGQRLKGFAPGEWTQYLDSAGYPRTSQLPPSYRAPPAQPLVAVRAAEPREPVSPRAAAAPSPSPAPAQAPANPAGIVF</sequence>
<dbReference type="Gene3D" id="3.40.30.10">
    <property type="entry name" value="Glutaredoxin"/>
    <property type="match status" value="1"/>
</dbReference>
<accession>A0A368Y7A6</accession>
<dbReference type="RefSeq" id="WP_114465089.1">
    <property type="nucleotide sequence ID" value="NZ_QPJK01000001.1"/>
</dbReference>
<comment type="caution">
    <text evidence="5">The sequence shown here is derived from an EMBL/GenBank/DDBJ whole genome shotgun (WGS) entry which is preliminary data.</text>
</comment>
<feature type="region of interest" description="Disordered" evidence="1">
    <location>
        <begin position="160"/>
        <end position="211"/>
    </location>
</feature>
<feature type="signal peptide" evidence="2">
    <location>
        <begin position="1"/>
        <end position="25"/>
    </location>
</feature>
<feature type="region of interest" description="Disordered" evidence="1">
    <location>
        <begin position="40"/>
        <end position="66"/>
    </location>
</feature>
<dbReference type="InterPro" id="IPR025392">
    <property type="entry name" value="DUF4124"/>
</dbReference>
<evidence type="ECO:0000259" key="4">
    <source>
        <dbReference type="Pfam" id="PF13511"/>
    </source>
</evidence>
<dbReference type="InterPro" id="IPR002109">
    <property type="entry name" value="Glutaredoxin"/>
</dbReference>
<evidence type="ECO:0000313" key="6">
    <source>
        <dbReference type="Proteomes" id="UP000252884"/>
    </source>
</evidence>
<dbReference type="PROSITE" id="PS51354">
    <property type="entry name" value="GLUTAREDOXIN_2"/>
    <property type="match status" value="1"/>
</dbReference>
<keyword evidence="2" id="KW-0732">Signal</keyword>
<evidence type="ECO:0000256" key="2">
    <source>
        <dbReference type="SAM" id="SignalP"/>
    </source>
</evidence>
<feature type="domain" description="DUF4124" evidence="4">
    <location>
        <begin position="15"/>
        <end position="64"/>
    </location>
</feature>
<feature type="chain" id="PRO_5016571120" evidence="2">
    <location>
        <begin position="26"/>
        <end position="211"/>
    </location>
</feature>
<evidence type="ECO:0000313" key="5">
    <source>
        <dbReference type="EMBL" id="RCW75599.1"/>
    </source>
</evidence>
<dbReference type="SUPFAM" id="SSF52833">
    <property type="entry name" value="Thioredoxin-like"/>
    <property type="match status" value="1"/>
</dbReference>
<reference evidence="5 6" key="1">
    <citation type="submission" date="2018-07" db="EMBL/GenBank/DDBJ databases">
        <title>Genomic Encyclopedia of Type Strains, Phase IV (KMG-IV): sequencing the most valuable type-strain genomes for metagenomic binning, comparative biology and taxonomic classification.</title>
        <authorList>
            <person name="Goeker M."/>
        </authorList>
    </citation>
    <scope>NUCLEOTIDE SEQUENCE [LARGE SCALE GENOMIC DNA]</scope>
    <source>
        <strain evidence="5 6">DSM 21634</strain>
    </source>
</reference>
<dbReference type="InterPro" id="IPR036249">
    <property type="entry name" value="Thioredoxin-like_sf"/>
</dbReference>
<dbReference type="Pfam" id="PF13511">
    <property type="entry name" value="DUF4124"/>
    <property type="match status" value="1"/>
</dbReference>
<dbReference type="AlphaFoldDB" id="A0A368Y7A6"/>
<evidence type="ECO:0000259" key="3">
    <source>
        <dbReference type="Pfam" id="PF00462"/>
    </source>
</evidence>
<gene>
    <name evidence="5" type="ORF">DES41_101193</name>
</gene>
<proteinExistence type="predicted"/>
<dbReference type="EMBL" id="QPJK01000001">
    <property type="protein sequence ID" value="RCW75599.1"/>
    <property type="molecule type" value="Genomic_DNA"/>
</dbReference>
<dbReference type="Pfam" id="PF00462">
    <property type="entry name" value="Glutaredoxin"/>
    <property type="match status" value="1"/>
</dbReference>
<evidence type="ECO:0000256" key="1">
    <source>
        <dbReference type="SAM" id="MobiDB-lite"/>
    </source>
</evidence>
<keyword evidence="6" id="KW-1185">Reference proteome</keyword>